<dbReference type="Pfam" id="PF02622">
    <property type="entry name" value="DUF179"/>
    <property type="match status" value="1"/>
</dbReference>
<dbReference type="Proteomes" id="UP000319941">
    <property type="component" value="Unassembled WGS sequence"/>
</dbReference>
<dbReference type="EMBL" id="VNFH01000003">
    <property type="protein sequence ID" value="TVU71988.1"/>
    <property type="molecule type" value="Genomic_DNA"/>
</dbReference>
<dbReference type="OrthoDB" id="9807486at2"/>
<dbReference type="PANTHER" id="PTHR30327">
    <property type="entry name" value="UNCHARACTERIZED PROTEIN YQGE"/>
    <property type="match status" value="1"/>
</dbReference>
<dbReference type="STRING" id="553385.GCA_000591415_01317"/>
<dbReference type="RefSeq" id="WP_024951529.1">
    <property type="nucleotide sequence ID" value="NZ_CAWOWR010000087.1"/>
</dbReference>
<sequence length="185" mass="20458">MQSLRDYFLLAMPHLDDDNFSGSLSYLCDHDEKGTLGVIVNKPIKLTMRGLFEQLEITADSCECLDDVVYYGGPVHKDRGFILHRGQAEEWDSSLQVTEELALTTSLDILKAIAGNQGPEDFMVCLGCAGWEPDQLTNELKENSWLIVEGDSGILFDADSESRLDAAARKLGVDMSLMSREIGHG</sequence>
<organism evidence="3 4">
    <name type="scientific">Cobetia crustatorum</name>
    <dbReference type="NCBI Taxonomy" id="553385"/>
    <lineage>
        <taxon>Bacteria</taxon>
        <taxon>Pseudomonadati</taxon>
        <taxon>Pseudomonadota</taxon>
        <taxon>Gammaproteobacteria</taxon>
        <taxon>Oceanospirillales</taxon>
        <taxon>Halomonadaceae</taxon>
        <taxon>Cobetia</taxon>
    </lineage>
</organism>
<accession>A0A558HSD0</accession>
<dbReference type="Gene3D" id="3.40.1740.10">
    <property type="entry name" value="VC0467-like"/>
    <property type="match status" value="1"/>
</dbReference>
<reference evidence="3 4" key="1">
    <citation type="submission" date="2019-07" db="EMBL/GenBank/DDBJ databases">
        <title>Diversity of Bacteria from Kongsfjorden, Arctic.</title>
        <authorList>
            <person name="Yu Y."/>
        </authorList>
    </citation>
    <scope>NUCLEOTIDE SEQUENCE [LARGE SCALE GENOMIC DNA]</scope>
    <source>
        <strain evidence="3 4">SM1923</strain>
    </source>
</reference>
<evidence type="ECO:0000313" key="3">
    <source>
        <dbReference type="EMBL" id="TVU71988.1"/>
    </source>
</evidence>
<comment type="similarity">
    <text evidence="1 2">Belongs to the UPF0301 (AlgH) family.</text>
</comment>
<dbReference type="SUPFAM" id="SSF143456">
    <property type="entry name" value="VC0467-like"/>
    <property type="match status" value="1"/>
</dbReference>
<dbReference type="InterPro" id="IPR003774">
    <property type="entry name" value="AlgH-like"/>
</dbReference>
<name>A0A558HSD0_9GAMM</name>
<keyword evidence="4" id="KW-1185">Reference proteome</keyword>
<proteinExistence type="inferred from homology"/>
<protein>
    <recommendedName>
        <fullName evidence="2">UPF0301 protein FQP86_05540</fullName>
    </recommendedName>
</protein>
<comment type="caution">
    <text evidence="3">The sequence shown here is derived from an EMBL/GenBank/DDBJ whole genome shotgun (WGS) entry which is preliminary data.</text>
</comment>
<evidence type="ECO:0000256" key="1">
    <source>
        <dbReference type="ARBA" id="ARBA00009600"/>
    </source>
</evidence>
<dbReference type="PANTHER" id="PTHR30327:SF1">
    <property type="entry name" value="UPF0301 PROTEIN YQGE"/>
    <property type="match status" value="1"/>
</dbReference>
<dbReference type="NCBIfam" id="NF001266">
    <property type="entry name" value="PRK00228.1-1"/>
    <property type="match status" value="1"/>
</dbReference>
<dbReference type="GO" id="GO:0005829">
    <property type="term" value="C:cytosol"/>
    <property type="evidence" value="ECO:0007669"/>
    <property type="project" value="TreeGrafter"/>
</dbReference>
<gene>
    <name evidence="3" type="ORF">FQP86_05540</name>
</gene>
<dbReference type="HAMAP" id="MF_00758">
    <property type="entry name" value="UPF0301"/>
    <property type="match status" value="1"/>
</dbReference>
<dbReference type="AlphaFoldDB" id="A0A558HSD0"/>
<evidence type="ECO:0000256" key="2">
    <source>
        <dbReference type="HAMAP-Rule" id="MF_00758"/>
    </source>
</evidence>
<evidence type="ECO:0000313" key="4">
    <source>
        <dbReference type="Proteomes" id="UP000319941"/>
    </source>
</evidence>